<gene>
    <name evidence="2" type="ORF">EGI31_00105</name>
</gene>
<name>A0AAE3GYF7_9BACT</name>
<organism evidence="2 3">
    <name type="scientific">Lacihabitans soyangensis</name>
    <dbReference type="NCBI Taxonomy" id="869394"/>
    <lineage>
        <taxon>Bacteria</taxon>
        <taxon>Pseudomonadati</taxon>
        <taxon>Bacteroidota</taxon>
        <taxon>Cytophagia</taxon>
        <taxon>Cytophagales</taxon>
        <taxon>Leadbetterellaceae</taxon>
        <taxon>Lacihabitans</taxon>
    </lineage>
</organism>
<evidence type="ECO:0000313" key="2">
    <source>
        <dbReference type="EMBL" id="MCP9761337.1"/>
    </source>
</evidence>
<accession>A0AAE3GYF7</accession>
<reference evidence="2 3" key="1">
    <citation type="submission" date="2018-11" db="EMBL/GenBank/DDBJ databases">
        <title>Novel bacteria species description.</title>
        <authorList>
            <person name="Han J.-H."/>
        </authorList>
    </citation>
    <scope>NUCLEOTIDE SEQUENCE [LARGE SCALE GENOMIC DNA]</scope>
    <source>
        <strain evidence="2 3">KCTC23259</strain>
    </source>
</reference>
<evidence type="ECO:0000256" key="1">
    <source>
        <dbReference type="SAM" id="MobiDB-lite"/>
    </source>
</evidence>
<sequence>MKRILVVCLIIIFSSCTINKNSSERPKKPNLFGGNGGKGGKGENGKDGEDGKDGQNGGLNINIK</sequence>
<dbReference type="RefSeq" id="WP_255035070.1">
    <property type="nucleotide sequence ID" value="NZ_RJUF01000001.1"/>
</dbReference>
<keyword evidence="3" id="KW-1185">Reference proteome</keyword>
<dbReference type="AlphaFoldDB" id="A0AAE3GYF7"/>
<comment type="caution">
    <text evidence="2">The sequence shown here is derived from an EMBL/GenBank/DDBJ whole genome shotgun (WGS) entry which is preliminary data.</text>
</comment>
<dbReference type="PROSITE" id="PS51257">
    <property type="entry name" value="PROKAR_LIPOPROTEIN"/>
    <property type="match status" value="1"/>
</dbReference>
<feature type="compositionally biased region" description="Basic and acidic residues" evidence="1">
    <location>
        <begin position="40"/>
        <end position="53"/>
    </location>
</feature>
<evidence type="ECO:0000313" key="3">
    <source>
        <dbReference type="Proteomes" id="UP001204144"/>
    </source>
</evidence>
<evidence type="ECO:0008006" key="4">
    <source>
        <dbReference type="Google" id="ProtNLM"/>
    </source>
</evidence>
<protein>
    <recommendedName>
        <fullName evidence="4">Collagen-like protein</fullName>
    </recommendedName>
</protein>
<dbReference type="EMBL" id="RJUF01000001">
    <property type="protein sequence ID" value="MCP9761337.1"/>
    <property type="molecule type" value="Genomic_DNA"/>
</dbReference>
<dbReference type="Proteomes" id="UP001204144">
    <property type="component" value="Unassembled WGS sequence"/>
</dbReference>
<feature type="region of interest" description="Disordered" evidence="1">
    <location>
        <begin position="20"/>
        <end position="64"/>
    </location>
</feature>
<proteinExistence type="predicted"/>